<proteinExistence type="predicted"/>
<keyword evidence="1" id="KW-0175">Coiled coil</keyword>
<comment type="caution">
    <text evidence="2">The sequence shown here is derived from an EMBL/GenBank/DDBJ whole genome shotgun (WGS) entry which is preliminary data.</text>
</comment>
<accession>A0ABT9ZTD7</accession>
<reference evidence="2 3" key="1">
    <citation type="submission" date="2023-07" db="EMBL/GenBank/DDBJ databases">
        <title>Genomic Encyclopedia of Type Strains, Phase IV (KMG-IV): sequencing the most valuable type-strain genomes for metagenomic binning, comparative biology and taxonomic classification.</title>
        <authorList>
            <person name="Goeker M."/>
        </authorList>
    </citation>
    <scope>NUCLEOTIDE SEQUENCE [LARGE SCALE GENOMIC DNA]</scope>
    <source>
        <strain evidence="2 3">DSM 9768</strain>
    </source>
</reference>
<evidence type="ECO:0000313" key="2">
    <source>
        <dbReference type="EMBL" id="MDQ0254507.1"/>
    </source>
</evidence>
<evidence type="ECO:0000313" key="3">
    <source>
        <dbReference type="Proteomes" id="UP001230005"/>
    </source>
</evidence>
<dbReference type="EMBL" id="JAUSUG010000006">
    <property type="protein sequence ID" value="MDQ0254507.1"/>
    <property type="molecule type" value="Genomic_DNA"/>
</dbReference>
<dbReference type="RefSeq" id="WP_307324560.1">
    <property type="nucleotide sequence ID" value="NZ_JAUSUG010000006.1"/>
</dbReference>
<feature type="coiled-coil region" evidence="1">
    <location>
        <begin position="2"/>
        <end position="83"/>
    </location>
</feature>
<evidence type="ECO:0000256" key="1">
    <source>
        <dbReference type="SAM" id="Coils"/>
    </source>
</evidence>
<organism evidence="2 3">
    <name type="scientific">Evansella vedderi</name>
    <dbReference type="NCBI Taxonomy" id="38282"/>
    <lineage>
        <taxon>Bacteria</taxon>
        <taxon>Bacillati</taxon>
        <taxon>Bacillota</taxon>
        <taxon>Bacilli</taxon>
        <taxon>Bacillales</taxon>
        <taxon>Bacillaceae</taxon>
        <taxon>Evansella</taxon>
    </lineage>
</organism>
<gene>
    <name evidence="2" type="ORF">J2S74_001886</name>
</gene>
<protein>
    <submittedName>
        <fullName evidence="2">CII-binding regulator of phage lambda lysogenization HflD</fullName>
    </submittedName>
</protein>
<name>A0ABT9ZTD7_9BACI</name>
<keyword evidence="3" id="KW-1185">Reference proteome</keyword>
<sequence>MSINKEEELSNWQNELTKQKEDILRRKTIIENKLEKYNLRLDILKSAKIDKNSDLFNQVQNQVDQFEKELNEFNEQNAQKLMEMETIIQRIEIQMTK</sequence>
<dbReference type="Proteomes" id="UP001230005">
    <property type="component" value="Unassembled WGS sequence"/>
</dbReference>